<dbReference type="Proteomes" id="UP000002596">
    <property type="component" value="Chromosome"/>
</dbReference>
<dbReference type="Gene3D" id="3.40.190.10">
    <property type="entry name" value="Periplasmic binding protein-like II"/>
    <property type="match status" value="1"/>
</dbReference>
<evidence type="ECO:0000313" key="1">
    <source>
        <dbReference type="EMBL" id="ABM34308.1"/>
    </source>
</evidence>
<dbReference type="EMBL" id="CP000512">
    <property type="protein sequence ID" value="ABM34308.1"/>
    <property type="molecule type" value="Genomic_DNA"/>
</dbReference>
<organism evidence="1 2">
    <name type="scientific">Paracidovorax citrulli (strain AAC00-1)</name>
    <name type="common">Acidovorax citrulli</name>
    <dbReference type="NCBI Taxonomy" id="397945"/>
    <lineage>
        <taxon>Bacteria</taxon>
        <taxon>Pseudomonadati</taxon>
        <taxon>Pseudomonadota</taxon>
        <taxon>Betaproteobacteria</taxon>
        <taxon>Burkholderiales</taxon>
        <taxon>Comamonadaceae</taxon>
        <taxon>Paracidovorax</taxon>
    </lineage>
</organism>
<sequence>MPRALPKLPRMLTAIALAVHALHFTVASAPIYVVVSAQSPLLSVKQSELVAIYTGRTRAFPDGSAATPLDQKRDGPARAEFYQLLTGMDIARINSYWARLHFTGQVRPPQTAEDDAAMLQRLRNDPSAIGYVTRPPQDNSVRVVMHLP</sequence>
<dbReference type="eggNOG" id="COG0226">
    <property type="taxonomic scope" value="Bacteria"/>
</dbReference>
<dbReference type="SUPFAM" id="SSF53850">
    <property type="entry name" value="Periplasmic binding protein-like II"/>
    <property type="match status" value="1"/>
</dbReference>
<name>A1TTM0_PARC0</name>
<dbReference type="STRING" id="397945.Aave_3761"/>
<accession>A1TTM0</accession>
<dbReference type="AlphaFoldDB" id="A1TTM0"/>
<dbReference type="KEGG" id="aav:Aave_3761"/>
<evidence type="ECO:0000313" key="2">
    <source>
        <dbReference type="Proteomes" id="UP000002596"/>
    </source>
</evidence>
<proteinExistence type="predicted"/>
<gene>
    <name evidence="1" type="ordered locus">Aave_3761</name>
</gene>
<dbReference type="HOGENOM" id="CLU_124904_1_0_4"/>
<protein>
    <recommendedName>
        <fullName evidence="3">Phosphate ABC transporter substrate-binding protein</fullName>
    </recommendedName>
</protein>
<evidence type="ECO:0008006" key="3">
    <source>
        <dbReference type="Google" id="ProtNLM"/>
    </source>
</evidence>
<reference evidence="1 2" key="1">
    <citation type="submission" date="2006-12" db="EMBL/GenBank/DDBJ databases">
        <title>Complete sequence of Acidovorax avenae subsp. citrulli AAC00-1.</title>
        <authorList>
            <consortium name="US DOE Joint Genome Institute"/>
            <person name="Copeland A."/>
            <person name="Lucas S."/>
            <person name="Lapidus A."/>
            <person name="Barry K."/>
            <person name="Detter J.C."/>
            <person name="Glavina del Rio T."/>
            <person name="Dalin E."/>
            <person name="Tice H."/>
            <person name="Pitluck S."/>
            <person name="Kiss H."/>
            <person name="Brettin T."/>
            <person name="Bruce D."/>
            <person name="Han C."/>
            <person name="Tapia R."/>
            <person name="Gilna P."/>
            <person name="Schmutz J."/>
            <person name="Larimer F."/>
            <person name="Land M."/>
            <person name="Hauser L."/>
            <person name="Kyrpides N."/>
            <person name="Kim E."/>
            <person name="Stahl D."/>
            <person name="Richardson P."/>
        </authorList>
    </citation>
    <scope>NUCLEOTIDE SEQUENCE [LARGE SCALE GENOMIC DNA]</scope>
    <source>
        <strain evidence="1 2">AAC00-1</strain>
    </source>
</reference>